<keyword evidence="1" id="KW-0732">Signal</keyword>
<comment type="caution">
    <text evidence="2">The sequence shown here is derived from an EMBL/GenBank/DDBJ whole genome shotgun (WGS) entry which is preliminary data.</text>
</comment>
<reference evidence="2" key="1">
    <citation type="journal article" date="2021" name="Genome Biol. Evol.">
        <title>A High-Quality Reference Genome for a Parasitic Bivalve with Doubly Uniparental Inheritance (Bivalvia: Unionida).</title>
        <authorList>
            <person name="Smith C.H."/>
        </authorList>
    </citation>
    <scope>NUCLEOTIDE SEQUENCE</scope>
    <source>
        <strain evidence="2">CHS0354</strain>
    </source>
</reference>
<evidence type="ECO:0000256" key="1">
    <source>
        <dbReference type="SAM" id="SignalP"/>
    </source>
</evidence>
<evidence type="ECO:0008006" key="4">
    <source>
        <dbReference type="Google" id="ProtNLM"/>
    </source>
</evidence>
<feature type="signal peptide" evidence="1">
    <location>
        <begin position="1"/>
        <end position="16"/>
    </location>
</feature>
<accession>A0AAE0TK40</accession>
<dbReference type="AlphaFoldDB" id="A0AAE0TK40"/>
<evidence type="ECO:0000313" key="3">
    <source>
        <dbReference type="Proteomes" id="UP001195483"/>
    </source>
</evidence>
<keyword evidence="3" id="KW-1185">Reference proteome</keyword>
<organism evidence="2 3">
    <name type="scientific">Potamilus streckersoni</name>
    <dbReference type="NCBI Taxonomy" id="2493646"/>
    <lineage>
        <taxon>Eukaryota</taxon>
        <taxon>Metazoa</taxon>
        <taxon>Spiralia</taxon>
        <taxon>Lophotrochozoa</taxon>
        <taxon>Mollusca</taxon>
        <taxon>Bivalvia</taxon>
        <taxon>Autobranchia</taxon>
        <taxon>Heteroconchia</taxon>
        <taxon>Palaeoheterodonta</taxon>
        <taxon>Unionida</taxon>
        <taxon>Unionoidea</taxon>
        <taxon>Unionidae</taxon>
        <taxon>Ambleminae</taxon>
        <taxon>Lampsilini</taxon>
        <taxon>Potamilus</taxon>
    </lineage>
</organism>
<name>A0AAE0TK40_9BIVA</name>
<feature type="chain" id="PRO_5042089839" description="Sodefrin-like factor" evidence="1">
    <location>
        <begin position="17"/>
        <end position="135"/>
    </location>
</feature>
<reference evidence="2" key="2">
    <citation type="journal article" date="2021" name="Genome Biol. Evol.">
        <title>Developing a high-quality reference genome for a parasitic bivalve with doubly uniparental inheritance (Bivalvia: Unionida).</title>
        <authorList>
            <person name="Smith C.H."/>
        </authorList>
    </citation>
    <scope>NUCLEOTIDE SEQUENCE</scope>
    <source>
        <strain evidence="2">CHS0354</strain>
        <tissue evidence="2">Mantle</tissue>
    </source>
</reference>
<sequence length="135" mass="15092">MKHLLILVVILIIVEANVTDSRVTMTSSDAQKRCSETCRKRNITCNLTSTECTDSKSANTSHVHFITTSNGGEQLCFETCTNLTLSCNLTSIECTESTSASRSRGSSKAWGYPGKRRRSLYEELQQEGMNFLKLW</sequence>
<gene>
    <name evidence="2" type="ORF">CHS0354_040528</name>
</gene>
<reference evidence="2" key="3">
    <citation type="submission" date="2023-05" db="EMBL/GenBank/DDBJ databases">
        <authorList>
            <person name="Smith C.H."/>
        </authorList>
    </citation>
    <scope>NUCLEOTIDE SEQUENCE</scope>
    <source>
        <strain evidence="2">CHS0354</strain>
        <tissue evidence="2">Mantle</tissue>
    </source>
</reference>
<dbReference type="Proteomes" id="UP001195483">
    <property type="component" value="Unassembled WGS sequence"/>
</dbReference>
<proteinExistence type="predicted"/>
<protein>
    <recommendedName>
        <fullName evidence="4">Sodefrin-like factor</fullName>
    </recommendedName>
</protein>
<dbReference type="EMBL" id="JAEAOA010002337">
    <property type="protein sequence ID" value="KAK3611855.1"/>
    <property type="molecule type" value="Genomic_DNA"/>
</dbReference>
<evidence type="ECO:0000313" key="2">
    <source>
        <dbReference type="EMBL" id="KAK3611855.1"/>
    </source>
</evidence>